<name>A0ABU2HRU3_9RHOB</name>
<keyword evidence="4 7" id="KW-0378">Hydrolase</keyword>
<dbReference type="InterPro" id="IPR045090">
    <property type="entry name" value="Pept_M3A_M3B"/>
</dbReference>
<comment type="cofactor">
    <cofactor evidence="7">
        <name>Zn(2+)</name>
        <dbReference type="ChEBI" id="CHEBI:29105"/>
    </cofactor>
    <text evidence="7">Binds 1 zinc ion.</text>
</comment>
<dbReference type="Gene3D" id="1.10.1370.10">
    <property type="entry name" value="Neurolysin, domain 3"/>
    <property type="match status" value="1"/>
</dbReference>
<dbReference type="InterPro" id="IPR034005">
    <property type="entry name" value="M3A_DCP"/>
</dbReference>
<dbReference type="InterPro" id="IPR024077">
    <property type="entry name" value="Neurolysin/TOP_dom2"/>
</dbReference>
<reference evidence="10" key="1">
    <citation type="submission" date="2023-07" db="EMBL/GenBank/DDBJ databases">
        <title>Paracoccus sp. MBLB3053 whole genome sequence.</title>
        <authorList>
            <person name="Hwang C.Y."/>
            <person name="Cho E.-S."/>
            <person name="Seo M.-J."/>
        </authorList>
    </citation>
    <scope>NUCLEOTIDE SEQUENCE [LARGE SCALE GENOMIC DNA]</scope>
    <source>
        <strain evidence="10">MBLB3053</strain>
    </source>
</reference>
<dbReference type="Gene3D" id="3.40.390.10">
    <property type="entry name" value="Collagenase (Catalytic Domain)"/>
    <property type="match status" value="1"/>
</dbReference>
<protein>
    <submittedName>
        <fullName evidence="9">M3 family metallopeptidase</fullName>
        <ecNumber evidence="9">3.4.24.-</ecNumber>
    </submittedName>
</protein>
<evidence type="ECO:0000256" key="4">
    <source>
        <dbReference type="ARBA" id="ARBA00022801"/>
    </source>
</evidence>
<evidence type="ECO:0000259" key="8">
    <source>
        <dbReference type="Pfam" id="PF01432"/>
    </source>
</evidence>
<comment type="similarity">
    <text evidence="1 7">Belongs to the peptidase M3 family.</text>
</comment>
<keyword evidence="10" id="KW-1185">Reference proteome</keyword>
<keyword evidence="6 7" id="KW-0482">Metalloprotease</keyword>
<evidence type="ECO:0000256" key="5">
    <source>
        <dbReference type="ARBA" id="ARBA00022833"/>
    </source>
</evidence>
<dbReference type="PANTHER" id="PTHR43660:SF1">
    <property type="entry name" value="DIPEPTIDYL CARBOXYPEPTIDASE"/>
    <property type="match status" value="1"/>
</dbReference>
<keyword evidence="2 7" id="KW-0645">Protease</keyword>
<dbReference type="Gene3D" id="1.10.1370.40">
    <property type="match status" value="1"/>
</dbReference>
<evidence type="ECO:0000256" key="6">
    <source>
        <dbReference type="ARBA" id="ARBA00023049"/>
    </source>
</evidence>
<feature type="domain" description="Peptidase M3A/M3B catalytic" evidence="8">
    <location>
        <begin position="223"/>
        <end position="670"/>
    </location>
</feature>
<gene>
    <name evidence="9" type="ORF">RGQ15_06790</name>
</gene>
<evidence type="ECO:0000313" key="10">
    <source>
        <dbReference type="Proteomes" id="UP001269144"/>
    </source>
</evidence>
<dbReference type="EC" id="3.4.24.-" evidence="9"/>
<dbReference type="InterPro" id="IPR001567">
    <property type="entry name" value="Pept_M3A_M3B_dom"/>
</dbReference>
<sequence length="678" mass="75600">MNPELTNWTGPLGLPRFDLIRDEEFAPAFEECLKLAGDAVEAIAANPEPPSFSNTVAALETAEEPLNRLCAVFYNLAGTDSNPAREELQRQFAPRLAAHGSKVSMDPRLFDRVEAVMQDKDALSPEDRRLTELTLRGLRRSGAGLTGDARERMAAIRERLAVLSTDFSQNVLTDERDFTMAVADAELGGLPDWLLRAMRAAARERGLPGQVVTLNRSLIVPFLEHAQSRALRELAWRAWTARGNGSGAGGEATDNRPIAAEILKLRHERAQLLGYPDFASYKLEPEMAARAENVEALLTEVWQAARGRVESDGRKLTEMLNADGINGALEPWDWRYYAERRRQAEHDLDEAEIKPYLTLDAMIGAVFDTAQRLFGLEMREFSAPLWSPDVRAWEITRNGQQMAVFLGDFFARPSKRSGAWCSSLRQQHKIGSGQRAIVVNVCNFTPPEETGAPAYLSWDDAHTLFHEFGHALHHILSDVGWPSISGTSVARDFVELPSQLFEHWLEQPEVLDRHARHAVTGEPMPAALRDRILAARNADQGFATTEYLESALVDLAFHRGEPPADPMARQAEVLADLGAPKAIPMRHATPHFAHVFSGDGYSAGYYSYMWSEVMDADAFEAFMEKGDAFDPETARRLEQWILSKGDSLPADELWLKFRERKPGVHALLKGRDLLDVAS</sequence>
<organism evidence="9 10">
    <name type="scientific">Paracoccus aurantius</name>
    <dbReference type="NCBI Taxonomy" id="3073814"/>
    <lineage>
        <taxon>Bacteria</taxon>
        <taxon>Pseudomonadati</taxon>
        <taxon>Pseudomonadota</taxon>
        <taxon>Alphaproteobacteria</taxon>
        <taxon>Rhodobacterales</taxon>
        <taxon>Paracoccaceae</taxon>
        <taxon>Paracoccus</taxon>
    </lineage>
</organism>
<evidence type="ECO:0000256" key="2">
    <source>
        <dbReference type="ARBA" id="ARBA00022670"/>
    </source>
</evidence>
<evidence type="ECO:0000256" key="7">
    <source>
        <dbReference type="RuleBase" id="RU003435"/>
    </source>
</evidence>
<dbReference type="CDD" id="cd06456">
    <property type="entry name" value="M3A_DCP"/>
    <property type="match status" value="1"/>
</dbReference>
<dbReference type="SUPFAM" id="SSF55486">
    <property type="entry name" value="Metalloproteases ('zincins'), catalytic domain"/>
    <property type="match status" value="1"/>
</dbReference>
<comment type="caution">
    <text evidence="9">The sequence shown here is derived from an EMBL/GenBank/DDBJ whole genome shotgun (WGS) entry which is preliminary data.</text>
</comment>
<dbReference type="RefSeq" id="WP_311159457.1">
    <property type="nucleotide sequence ID" value="NZ_JAVQLW010000001.1"/>
</dbReference>
<dbReference type="InterPro" id="IPR024079">
    <property type="entry name" value="MetalloPept_cat_dom_sf"/>
</dbReference>
<dbReference type="PANTHER" id="PTHR43660">
    <property type="entry name" value="DIPEPTIDYL CARBOXYPEPTIDASE"/>
    <property type="match status" value="1"/>
</dbReference>
<dbReference type="GO" id="GO:0016787">
    <property type="term" value="F:hydrolase activity"/>
    <property type="evidence" value="ECO:0007669"/>
    <property type="project" value="UniProtKB-KW"/>
</dbReference>
<keyword evidence="3 7" id="KW-0479">Metal-binding</keyword>
<keyword evidence="5 7" id="KW-0862">Zinc</keyword>
<proteinExistence type="inferred from homology"/>
<dbReference type="EMBL" id="JAVQLW010000001">
    <property type="protein sequence ID" value="MDS9467280.1"/>
    <property type="molecule type" value="Genomic_DNA"/>
</dbReference>
<accession>A0ABU2HRU3</accession>
<evidence type="ECO:0000313" key="9">
    <source>
        <dbReference type="EMBL" id="MDS9467280.1"/>
    </source>
</evidence>
<evidence type="ECO:0000256" key="3">
    <source>
        <dbReference type="ARBA" id="ARBA00022723"/>
    </source>
</evidence>
<evidence type="ECO:0000256" key="1">
    <source>
        <dbReference type="ARBA" id="ARBA00006040"/>
    </source>
</evidence>
<dbReference type="Pfam" id="PF01432">
    <property type="entry name" value="Peptidase_M3"/>
    <property type="match status" value="1"/>
</dbReference>
<dbReference type="Proteomes" id="UP001269144">
    <property type="component" value="Unassembled WGS sequence"/>
</dbReference>